<proteinExistence type="predicted"/>
<dbReference type="Proteomes" id="UP000032680">
    <property type="component" value="Unassembled WGS sequence"/>
</dbReference>
<name>A0A0D6P975_9PROT</name>
<protein>
    <submittedName>
        <fullName evidence="2">Uncharacterized protein</fullName>
    </submittedName>
</protein>
<sequence>MDREELSGWALANGWQVMGGHPSLARPAAPKEAIVRLVMKATVVALEIKKPSGKWDKVASAPYAGIQPDPEGGPPSGLGMESLPGLSMLMRDNKDRQVFAGPATPG</sequence>
<evidence type="ECO:0000256" key="1">
    <source>
        <dbReference type="SAM" id="MobiDB-lite"/>
    </source>
</evidence>
<feature type="region of interest" description="Disordered" evidence="1">
    <location>
        <begin position="63"/>
        <end position="86"/>
    </location>
</feature>
<dbReference type="OrthoDB" id="7268209at2"/>
<dbReference type="RefSeq" id="WP_048861962.1">
    <property type="nucleotide sequence ID" value="NZ_BANB01000439.1"/>
</dbReference>
<evidence type="ECO:0000313" key="2">
    <source>
        <dbReference type="EMBL" id="GAN77748.1"/>
    </source>
</evidence>
<dbReference type="AlphaFoldDB" id="A0A0D6P975"/>
<dbReference type="EMBL" id="BANB01000439">
    <property type="protein sequence ID" value="GAN77748.1"/>
    <property type="molecule type" value="Genomic_DNA"/>
</dbReference>
<evidence type="ECO:0000313" key="3">
    <source>
        <dbReference type="Proteomes" id="UP000032680"/>
    </source>
</evidence>
<reference evidence="2 3" key="1">
    <citation type="submission" date="2012-11" db="EMBL/GenBank/DDBJ databases">
        <title>Whole genome sequence of Acidisphaera rubrifaciens HS-AP3.</title>
        <authorList>
            <person name="Azuma Y."/>
            <person name="Higashiura N."/>
            <person name="Hirakawa H."/>
            <person name="Matsushita K."/>
        </authorList>
    </citation>
    <scope>NUCLEOTIDE SEQUENCE [LARGE SCALE GENOMIC DNA]</scope>
    <source>
        <strain evidence="2 3">HS-AP3</strain>
    </source>
</reference>
<organism evidence="2 3">
    <name type="scientific">Acidisphaera rubrifaciens HS-AP3</name>
    <dbReference type="NCBI Taxonomy" id="1231350"/>
    <lineage>
        <taxon>Bacteria</taxon>
        <taxon>Pseudomonadati</taxon>
        <taxon>Pseudomonadota</taxon>
        <taxon>Alphaproteobacteria</taxon>
        <taxon>Acetobacterales</taxon>
        <taxon>Acetobacteraceae</taxon>
        <taxon>Acidisphaera</taxon>
    </lineage>
</organism>
<gene>
    <name evidence="2" type="ORF">Asru_0439_02</name>
</gene>
<accession>A0A0D6P975</accession>
<comment type="caution">
    <text evidence="2">The sequence shown here is derived from an EMBL/GenBank/DDBJ whole genome shotgun (WGS) entry which is preliminary data.</text>
</comment>
<keyword evidence="3" id="KW-1185">Reference proteome</keyword>